<comment type="catalytic activity">
    <reaction evidence="6">
        <text>cytidine(1402) in 16S rRNA + S-adenosyl-L-methionine = 2'-O-methylcytidine(1402) in 16S rRNA + S-adenosyl-L-homocysteine + H(+)</text>
        <dbReference type="Rhea" id="RHEA:42924"/>
        <dbReference type="Rhea" id="RHEA-COMP:10285"/>
        <dbReference type="Rhea" id="RHEA-COMP:10286"/>
        <dbReference type="ChEBI" id="CHEBI:15378"/>
        <dbReference type="ChEBI" id="CHEBI:57856"/>
        <dbReference type="ChEBI" id="CHEBI:59789"/>
        <dbReference type="ChEBI" id="CHEBI:74495"/>
        <dbReference type="ChEBI" id="CHEBI:82748"/>
        <dbReference type="EC" id="2.1.1.198"/>
    </reaction>
</comment>
<dbReference type="EC" id="2.1.1.198" evidence="6"/>
<gene>
    <name evidence="6" type="primary">rsmI</name>
    <name evidence="8" type="ordered locus">syc1335_c</name>
</gene>
<dbReference type="CDD" id="cd11648">
    <property type="entry name" value="RsmI"/>
    <property type="match status" value="1"/>
</dbReference>
<evidence type="ECO:0000259" key="7">
    <source>
        <dbReference type="Pfam" id="PF00590"/>
    </source>
</evidence>
<dbReference type="FunFam" id="3.40.1010.10:FF:000007">
    <property type="entry name" value="Ribosomal RNA small subunit methyltransferase I"/>
    <property type="match status" value="1"/>
</dbReference>
<comment type="similarity">
    <text evidence="6">Belongs to the methyltransferase superfamily. RsmI family.</text>
</comment>
<keyword evidence="5 6" id="KW-0949">S-adenosyl-L-methionine</keyword>
<dbReference type="EMBL" id="AP008231">
    <property type="protein sequence ID" value="BAD79525.1"/>
    <property type="molecule type" value="Genomic_DNA"/>
</dbReference>
<dbReference type="KEGG" id="syc:syc1335_c"/>
<feature type="domain" description="Tetrapyrrole methylase" evidence="7">
    <location>
        <begin position="8"/>
        <end position="208"/>
    </location>
</feature>
<organism evidence="8 9">
    <name type="scientific">Synechococcus sp. (strain ATCC 27144 / PCC 6301 / SAUG 1402/1)</name>
    <name type="common">Anacystis nidulans</name>
    <dbReference type="NCBI Taxonomy" id="269084"/>
    <lineage>
        <taxon>Bacteria</taxon>
        <taxon>Bacillati</taxon>
        <taxon>Cyanobacteriota</taxon>
        <taxon>Cyanophyceae</taxon>
        <taxon>Synechococcales</taxon>
        <taxon>Synechococcaceae</taxon>
        <taxon>Synechococcus</taxon>
    </lineage>
</organism>
<evidence type="ECO:0000256" key="2">
    <source>
        <dbReference type="ARBA" id="ARBA00022552"/>
    </source>
</evidence>
<name>A0A0H3K977_SYNP6</name>
<dbReference type="InterPro" id="IPR000878">
    <property type="entry name" value="4pyrrol_Mease"/>
</dbReference>
<dbReference type="PANTHER" id="PTHR46111">
    <property type="entry name" value="RIBOSOMAL RNA SMALL SUBUNIT METHYLTRANSFERASE I"/>
    <property type="match status" value="1"/>
</dbReference>
<evidence type="ECO:0000256" key="3">
    <source>
        <dbReference type="ARBA" id="ARBA00022603"/>
    </source>
</evidence>
<dbReference type="InterPro" id="IPR014776">
    <property type="entry name" value="4pyrrole_Mease_sub2"/>
</dbReference>
<keyword evidence="4 6" id="KW-0808">Transferase</keyword>
<proteinExistence type="inferred from homology"/>
<dbReference type="GO" id="GO:0005737">
    <property type="term" value="C:cytoplasm"/>
    <property type="evidence" value="ECO:0007669"/>
    <property type="project" value="UniProtKB-SubCell"/>
</dbReference>
<dbReference type="GeneID" id="72428987"/>
<evidence type="ECO:0000256" key="4">
    <source>
        <dbReference type="ARBA" id="ARBA00022679"/>
    </source>
</evidence>
<evidence type="ECO:0000256" key="5">
    <source>
        <dbReference type="ARBA" id="ARBA00022691"/>
    </source>
</evidence>
<dbReference type="SUPFAM" id="SSF53790">
    <property type="entry name" value="Tetrapyrrole methylase"/>
    <property type="match status" value="1"/>
</dbReference>
<dbReference type="AlphaFoldDB" id="A0A0H3K977"/>
<dbReference type="PANTHER" id="PTHR46111:SF1">
    <property type="entry name" value="RIBOSOMAL RNA SMALL SUBUNIT METHYLTRANSFERASE I"/>
    <property type="match status" value="1"/>
</dbReference>
<keyword evidence="3 6" id="KW-0489">Methyltransferase</keyword>
<dbReference type="eggNOG" id="COG0313">
    <property type="taxonomic scope" value="Bacteria"/>
</dbReference>
<dbReference type="Pfam" id="PF00590">
    <property type="entry name" value="TP_methylase"/>
    <property type="match status" value="1"/>
</dbReference>
<protein>
    <recommendedName>
        <fullName evidence="6">Ribosomal RNA small subunit methyltransferase I</fullName>
        <ecNumber evidence="6">2.1.1.198</ecNumber>
    </recommendedName>
    <alternativeName>
        <fullName evidence="6">16S rRNA 2'-O-ribose C1402 methyltransferase</fullName>
    </alternativeName>
    <alternativeName>
        <fullName evidence="6">rRNA (cytidine-2'-O-)-methyltransferase RsmI</fullName>
    </alternativeName>
</protein>
<keyword evidence="1 6" id="KW-0963">Cytoplasm</keyword>
<dbReference type="RefSeq" id="WP_011243647.1">
    <property type="nucleotide sequence ID" value="NC_006576.1"/>
</dbReference>
<reference evidence="8 9" key="1">
    <citation type="journal article" date="2007" name="Photosyn. Res.">
        <title>Complete nucleotide sequence of the freshwater unicellular cyanobacterium Synechococcus elongatus PCC 6301 chromosome: gene content and organization.</title>
        <authorList>
            <person name="Sugita C."/>
            <person name="Ogata K."/>
            <person name="Shikata M."/>
            <person name="Jikuya H."/>
            <person name="Takano J."/>
            <person name="Furumichi M."/>
            <person name="Kanehisa M."/>
            <person name="Omata T."/>
            <person name="Sugiura M."/>
            <person name="Sugita M."/>
        </authorList>
    </citation>
    <scope>NUCLEOTIDE SEQUENCE [LARGE SCALE GENOMIC DNA]</scope>
    <source>
        <strain evidence="9">ATCC 27144 / PCC 6301 / SAUG 1402/1</strain>
    </source>
</reference>
<dbReference type="InterPro" id="IPR035996">
    <property type="entry name" value="4pyrrol_Methylase_sf"/>
</dbReference>
<evidence type="ECO:0000313" key="8">
    <source>
        <dbReference type="EMBL" id="BAD79525.1"/>
    </source>
</evidence>
<comment type="function">
    <text evidence="6">Catalyzes the 2'-O-methylation of the ribose of cytidine 1402 (C1402) in 16S rRNA.</text>
</comment>
<accession>A0A0H3K977</accession>
<dbReference type="Gene3D" id="3.30.950.10">
    <property type="entry name" value="Methyltransferase, Cobalt-precorrin-4 Transmethylase, Domain 2"/>
    <property type="match status" value="1"/>
</dbReference>
<keyword evidence="2 6" id="KW-0698">rRNA processing</keyword>
<evidence type="ECO:0000256" key="6">
    <source>
        <dbReference type="HAMAP-Rule" id="MF_01877"/>
    </source>
</evidence>
<evidence type="ECO:0000313" key="9">
    <source>
        <dbReference type="Proteomes" id="UP000001175"/>
    </source>
</evidence>
<evidence type="ECO:0000256" key="1">
    <source>
        <dbReference type="ARBA" id="ARBA00022490"/>
    </source>
</evidence>
<comment type="subcellular location">
    <subcellularLocation>
        <location evidence="6">Cytoplasm</location>
    </subcellularLocation>
</comment>
<dbReference type="Gene3D" id="3.40.1010.10">
    <property type="entry name" value="Cobalt-precorrin-4 Transmethylase, Domain 1"/>
    <property type="match status" value="1"/>
</dbReference>
<dbReference type="InterPro" id="IPR014777">
    <property type="entry name" value="4pyrrole_Mease_sub1"/>
</dbReference>
<dbReference type="HAMAP" id="MF_01877">
    <property type="entry name" value="16SrRNA_methyltr_I"/>
    <property type="match status" value="1"/>
</dbReference>
<dbReference type="InterPro" id="IPR008189">
    <property type="entry name" value="rRNA_ssu_MeTfrase_I"/>
</dbReference>
<dbReference type="NCBIfam" id="TIGR00096">
    <property type="entry name" value="16S rRNA (cytidine(1402)-2'-O)-methyltransferase"/>
    <property type="match status" value="1"/>
</dbReference>
<dbReference type="GO" id="GO:0070677">
    <property type="term" value="F:rRNA (cytosine-2'-O-)-methyltransferase activity"/>
    <property type="evidence" value="ECO:0007669"/>
    <property type="project" value="UniProtKB-UniRule"/>
</dbReference>
<dbReference type="FunFam" id="3.30.950.10:FF:000002">
    <property type="entry name" value="Ribosomal RNA small subunit methyltransferase I"/>
    <property type="match status" value="1"/>
</dbReference>
<dbReference type="Proteomes" id="UP000001175">
    <property type="component" value="Chromosome"/>
</dbReference>
<dbReference type="PIRSF" id="PIRSF005917">
    <property type="entry name" value="MTase_YraL"/>
    <property type="match status" value="1"/>
</dbReference>
<sequence length="292" mass="31490">MTEPCPSTLYLVGTPLGNLEDISYRAVKILRGVDAIAAEDTRRTGRLLQALGIDRPQVSYHEHNRQQRGPELIARLQAGQSIALVSDAGMPAIADPGQELVQAAIAAGLTVVPIAGPSAVIAALCASGLSSDRFAFEGFLPAKRKARRDVLQSLHQEARTLIFYESPHRLRDTLEDLAAVFGGDRAIVLARELTKLHEEFWRGSVTEAIAEFTRREPQGEFTLVVAGAVVQTQALSEDTLRQELATLLAAGVSRSEASRTLAAQTGTPKRRLYQLALEVPLPEDEGAASPEP</sequence>